<proteinExistence type="predicted"/>
<name>A0A540NA40_MALBA</name>
<keyword evidence="2" id="KW-1185">Reference proteome</keyword>
<protein>
    <submittedName>
        <fullName evidence="1">Uncharacterized protein</fullName>
    </submittedName>
</protein>
<reference evidence="1 2" key="1">
    <citation type="journal article" date="2019" name="G3 (Bethesda)">
        <title>Sequencing of a Wild Apple (Malus baccata) Genome Unravels the Differences Between Cultivated and Wild Apple Species Regarding Disease Resistance and Cold Tolerance.</title>
        <authorList>
            <person name="Chen X."/>
        </authorList>
    </citation>
    <scope>NUCLEOTIDE SEQUENCE [LARGE SCALE GENOMIC DNA]</scope>
    <source>
        <strain evidence="2">cv. Shandingzi</strain>
        <tissue evidence="1">Leaves</tissue>
    </source>
</reference>
<dbReference type="AlphaFoldDB" id="A0A540NA40"/>
<evidence type="ECO:0000313" key="1">
    <source>
        <dbReference type="EMBL" id="TQE07912.1"/>
    </source>
</evidence>
<accession>A0A540NA40</accession>
<sequence length="71" mass="8252">MADKNKGKTVRDAKPRDLRDHFEFAHAIAVAMGNNCPTAEWRSWKDVPRNLKKDVMDEVLCKYTLDDDMNE</sequence>
<evidence type="ECO:0000313" key="2">
    <source>
        <dbReference type="Proteomes" id="UP000315295"/>
    </source>
</evidence>
<comment type="caution">
    <text evidence="1">The sequence shown here is derived from an EMBL/GenBank/DDBJ whole genome shotgun (WGS) entry which is preliminary data.</text>
</comment>
<dbReference type="Proteomes" id="UP000315295">
    <property type="component" value="Unassembled WGS sequence"/>
</dbReference>
<gene>
    <name evidence="1" type="ORF">C1H46_006445</name>
</gene>
<organism evidence="1 2">
    <name type="scientific">Malus baccata</name>
    <name type="common">Siberian crab apple</name>
    <name type="synonym">Pyrus baccata</name>
    <dbReference type="NCBI Taxonomy" id="106549"/>
    <lineage>
        <taxon>Eukaryota</taxon>
        <taxon>Viridiplantae</taxon>
        <taxon>Streptophyta</taxon>
        <taxon>Embryophyta</taxon>
        <taxon>Tracheophyta</taxon>
        <taxon>Spermatophyta</taxon>
        <taxon>Magnoliopsida</taxon>
        <taxon>eudicotyledons</taxon>
        <taxon>Gunneridae</taxon>
        <taxon>Pentapetalae</taxon>
        <taxon>rosids</taxon>
        <taxon>fabids</taxon>
        <taxon>Rosales</taxon>
        <taxon>Rosaceae</taxon>
        <taxon>Amygdaloideae</taxon>
        <taxon>Maleae</taxon>
        <taxon>Malus</taxon>
    </lineage>
</organism>
<dbReference type="EMBL" id="VIEB01000078">
    <property type="protein sequence ID" value="TQE07912.1"/>
    <property type="molecule type" value="Genomic_DNA"/>
</dbReference>